<accession>A0A3M7PWY2</accession>
<reference evidence="1 2" key="1">
    <citation type="journal article" date="2018" name="Sci. Rep.">
        <title>Genomic signatures of local adaptation to the degree of environmental predictability in rotifers.</title>
        <authorList>
            <person name="Franch-Gras L."/>
            <person name="Hahn C."/>
            <person name="Garcia-Roger E.M."/>
            <person name="Carmona M.J."/>
            <person name="Serra M."/>
            <person name="Gomez A."/>
        </authorList>
    </citation>
    <scope>NUCLEOTIDE SEQUENCE [LARGE SCALE GENOMIC DNA]</scope>
    <source>
        <strain evidence="1">HYR1</strain>
    </source>
</reference>
<keyword evidence="2" id="KW-1185">Reference proteome</keyword>
<dbReference type="EMBL" id="REGN01008562">
    <property type="protein sequence ID" value="RNA03261.1"/>
    <property type="molecule type" value="Genomic_DNA"/>
</dbReference>
<organism evidence="1 2">
    <name type="scientific">Brachionus plicatilis</name>
    <name type="common">Marine rotifer</name>
    <name type="synonym">Brachionus muelleri</name>
    <dbReference type="NCBI Taxonomy" id="10195"/>
    <lineage>
        <taxon>Eukaryota</taxon>
        <taxon>Metazoa</taxon>
        <taxon>Spiralia</taxon>
        <taxon>Gnathifera</taxon>
        <taxon>Rotifera</taxon>
        <taxon>Eurotatoria</taxon>
        <taxon>Monogononta</taxon>
        <taxon>Pseudotrocha</taxon>
        <taxon>Ploima</taxon>
        <taxon>Brachionidae</taxon>
        <taxon>Brachionus</taxon>
    </lineage>
</organism>
<evidence type="ECO:0000313" key="2">
    <source>
        <dbReference type="Proteomes" id="UP000276133"/>
    </source>
</evidence>
<sequence>MSTNWISLSSRPISSGNETNLLLFMVRTSKDNKLHKQDDFGSIFLAMLICYETTKSHGFNIIILKFACLDEL</sequence>
<dbReference type="AlphaFoldDB" id="A0A3M7PWY2"/>
<comment type="caution">
    <text evidence="1">The sequence shown here is derived from an EMBL/GenBank/DDBJ whole genome shotgun (WGS) entry which is preliminary data.</text>
</comment>
<proteinExistence type="predicted"/>
<gene>
    <name evidence="1" type="ORF">BpHYR1_016817</name>
</gene>
<protein>
    <submittedName>
        <fullName evidence="1">Uncharacterized protein</fullName>
    </submittedName>
</protein>
<name>A0A3M7PWY2_BRAPC</name>
<dbReference type="Proteomes" id="UP000276133">
    <property type="component" value="Unassembled WGS sequence"/>
</dbReference>
<evidence type="ECO:0000313" key="1">
    <source>
        <dbReference type="EMBL" id="RNA03261.1"/>
    </source>
</evidence>